<feature type="compositionally biased region" description="Polar residues" evidence="1">
    <location>
        <begin position="592"/>
        <end position="607"/>
    </location>
</feature>
<dbReference type="AlphaFoldDB" id="A0A445L810"/>
<reference evidence="3 4" key="1">
    <citation type="submission" date="2018-09" db="EMBL/GenBank/DDBJ databases">
        <title>A high-quality reference genome of wild soybean provides a powerful tool to mine soybean genomes.</title>
        <authorList>
            <person name="Xie M."/>
            <person name="Chung C.Y.L."/>
            <person name="Li M.-W."/>
            <person name="Wong F.-L."/>
            <person name="Chan T.-F."/>
            <person name="Lam H.-M."/>
        </authorList>
    </citation>
    <scope>NUCLEOTIDE SEQUENCE [LARGE SCALE GENOMIC DNA]</scope>
    <source>
        <strain evidence="4">cv. W05</strain>
        <tissue evidence="3">Hypocotyl of etiolated seedlings</tissue>
    </source>
</reference>
<feature type="compositionally biased region" description="Polar residues" evidence="1">
    <location>
        <begin position="637"/>
        <end position="648"/>
    </location>
</feature>
<feature type="region of interest" description="Disordered" evidence="1">
    <location>
        <begin position="572"/>
        <end position="656"/>
    </location>
</feature>
<protein>
    <recommendedName>
        <fullName evidence="2">Replication protein A 70 kDa DNA-binding subunit B/D first OB fold domain-containing protein</fullName>
    </recommendedName>
</protein>
<proteinExistence type="predicted"/>
<organism evidence="3 4">
    <name type="scientific">Glycine soja</name>
    <name type="common">Wild soybean</name>
    <dbReference type="NCBI Taxonomy" id="3848"/>
    <lineage>
        <taxon>Eukaryota</taxon>
        <taxon>Viridiplantae</taxon>
        <taxon>Streptophyta</taxon>
        <taxon>Embryophyta</taxon>
        <taxon>Tracheophyta</taxon>
        <taxon>Spermatophyta</taxon>
        <taxon>Magnoliopsida</taxon>
        <taxon>eudicotyledons</taxon>
        <taxon>Gunneridae</taxon>
        <taxon>Pentapetalae</taxon>
        <taxon>rosids</taxon>
        <taxon>fabids</taxon>
        <taxon>Fabales</taxon>
        <taxon>Fabaceae</taxon>
        <taxon>Papilionoideae</taxon>
        <taxon>50 kb inversion clade</taxon>
        <taxon>NPAAA clade</taxon>
        <taxon>indigoferoid/millettioid clade</taxon>
        <taxon>Phaseoleae</taxon>
        <taxon>Glycine</taxon>
        <taxon>Glycine subgen. Soja</taxon>
    </lineage>
</organism>
<feature type="domain" description="Replication protein A 70 kDa DNA-binding subunit B/D first OB fold" evidence="2">
    <location>
        <begin position="229"/>
        <end position="318"/>
    </location>
</feature>
<dbReference type="Gene3D" id="2.40.50.140">
    <property type="entry name" value="Nucleic acid-binding proteins"/>
    <property type="match status" value="2"/>
</dbReference>
<accession>A0A445L810</accession>
<name>A0A445L810_GLYSO</name>
<comment type="caution">
    <text evidence="3">The sequence shown here is derived from an EMBL/GenBank/DDBJ whole genome shotgun (WGS) entry which is preliminary data.</text>
</comment>
<evidence type="ECO:0000256" key="1">
    <source>
        <dbReference type="SAM" id="MobiDB-lite"/>
    </source>
</evidence>
<evidence type="ECO:0000313" key="3">
    <source>
        <dbReference type="EMBL" id="RZC19401.1"/>
    </source>
</evidence>
<dbReference type="PANTHER" id="PTHR47165:SF4">
    <property type="entry name" value="OS03G0429900 PROTEIN"/>
    <property type="match status" value="1"/>
</dbReference>
<dbReference type="EMBL" id="QZWG01000003">
    <property type="protein sequence ID" value="RZC19401.1"/>
    <property type="molecule type" value="Genomic_DNA"/>
</dbReference>
<evidence type="ECO:0000259" key="2">
    <source>
        <dbReference type="Pfam" id="PF02721"/>
    </source>
</evidence>
<feature type="region of interest" description="Disordered" evidence="1">
    <location>
        <begin position="1"/>
        <end position="20"/>
    </location>
</feature>
<dbReference type="PANTHER" id="PTHR47165">
    <property type="entry name" value="OS03G0429900 PROTEIN"/>
    <property type="match status" value="1"/>
</dbReference>
<dbReference type="CDD" id="cd04481">
    <property type="entry name" value="RPA1_DBD_B_like"/>
    <property type="match status" value="1"/>
</dbReference>
<dbReference type="Proteomes" id="UP000289340">
    <property type="component" value="Chromosome 3"/>
</dbReference>
<sequence>MEWLGGGGGQGWGKVGNKWAGGGGDRRLPFLGSWMRLGPQRDQSRLQQEHVLRRQLLGRGPRAHISSVNRGALVSNASSPAAHPILSHRQSRHTTCQVFVESALTIWFCSVVRLGCEKKSVSFVEKFVLEFAFASLLGLTVKRKVWFSSVVRLAVRRKVWFCCVAGLDCEKKSLVLMHSYMFVASFVNSVYSHGQVVNFGFQWLRWLCDYKVMARVPDKIKLIDGSREALKLSIRITDLWFIGIPEKSEQAEMVVVDSDGDEIHVVCKQDQLKPRKADLKENLTYVMHNFKVMKNDEKFRVCDHEYKLCFTGVTVVRQSDMEHLPFRKFRFVDFSNVIAGHFQTRLLVDVTGVVDEVVLSCTLWENYCLQFLSYLNEVEDERPIVILLTHARIKEAQGSYLLSVSNSFKASKLMINELVLEIQDFRERKSNVSFFKQEIVCVTVAKITTIVMDNYSWCYPACGQCYKKNDIEIVSFTCPCGKENDQPVLRLLSIFILLFSCKDDDVDLNASPQALDRLLGCFLAFKVKVQPRFRNSVLKYLDESDLINVVLDMLPDSEPCCKIENSILESTDPTELESQSVSATVNHDRSMLDSTEPTELESQSVSITGDHDPLLRISLTPTKHVSSDELDDEPKNFQISPAQVSSNKLAKHSQAE</sequence>
<dbReference type="InterPro" id="IPR003871">
    <property type="entry name" value="RFA1B/D_OB_1st"/>
</dbReference>
<dbReference type="Pfam" id="PF02721">
    <property type="entry name" value="DUF223"/>
    <property type="match status" value="1"/>
</dbReference>
<keyword evidence="4" id="KW-1185">Reference proteome</keyword>
<evidence type="ECO:0000313" key="4">
    <source>
        <dbReference type="Proteomes" id="UP000289340"/>
    </source>
</evidence>
<gene>
    <name evidence="3" type="ORF">D0Y65_006292</name>
</gene>
<dbReference type="CDD" id="cd04480">
    <property type="entry name" value="RPA1_DBD_A_like"/>
    <property type="match status" value="1"/>
</dbReference>
<feature type="compositionally biased region" description="Polar residues" evidence="1">
    <location>
        <begin position="572"/>
        <end position="585"/>
    </location>
</feature>
<dbReference type="SUPFAM" id="SSF50249">
    <property type="entry name" value="Nucleic acid-binding proteins"/>
    <property type="match status" value="1"/>
</dbReference>
<dbReference type="InterPro" id="IPR012340">
    <property type="entry name" value="NA-bd_OB-fold"/>
</dbReference>